<organism evidence="2 3">
    <name type="scientific">Mesorhizobium plurifarium</name>
    <dbReference type="NCBI Taxonomy" id="69974"/>
    <lineage>
        <taxon>Bacteria</taxon>
        <taxon>Pseudomonadati</taxon>
        <taxon>Pseudomonadota</taxon>
        <taxon>Alphaproteobacteria</taxon>
        <taxon>Hyphomicrobiales</taxon>
        <taxon>Phyllobacteriaceae</taxon>
        <taxon>Mesorhizobium</taxon>
    </lineage>
</organism>
<evidence type="ECO:0000313" key="2">
    <source>
        <dbReference type="EMBL" id="CDX26638.1"/>
    </source>
</evidence>
<protein>
    <recommendedName>
        <fullName evidence="1">Tape measure protein N-terminal domain-containing protein</fullName>
    </recommendedName>
</protein>
<dbReference type="Pfam" id="PF20155">
    <property type="entry name" value="TMP_3"/>
    <property type="match status" value="1"/>
</dbReference>
<accession>A0A090EEV2</accession>
<feature type="domain" description="Tape measure protein N-terminal" evidence="1">
    <location>
        <begin position="104"/>
        <end position="289"/>
    </location>
</feature>
<reference evidence="3" key="1">
    <citation type="submission" date="2014-08" db="EMBL/GenBank/DDBJ databases">
        <authorList>
            <person name="Moulin L."/>
        </authorList>
    </citation>
    <scope>NUCLEOTIDE SEQUENCE [LARGE SCALE GENOMIC DNA]</scope>
</reference>
<dbReference type="NCBIfam" id="TIGR02675">
    <property type="entry name" value="tape_meas_nterm"/>
    <property type="match status" value="1"/>
</dbReference>
<evidence type="ECO:0000313" key="3">
    <source>
        <dbReference type="Proteomes" id="UP000045285"/>
    </source>
</evidence>
<dbReference type="Proteomes" id="UP000045285">
    <property type="component" value="Unassembled WGS sequence"/>
</dbReference>
<dbReference type="EMBL" id="CCMZ01000056">
    <property type="protein sequence ID" value="CDX26638.1"/>
    <property type="molecule type" value="Genomic_DNA"/>
</dbReference>
<proteinExistence type="predicted"/>
<name>A0A090EEV2_MESPL</name>
<keyword evidence="3" id="KW-1185">Reference proteome</keyword>
<evidence type="ECO:0000259" key="1">
    <source>
        <dbReference type="Pfam" id="PF20155"/>
    </source>
</evidence>
<dbReference type="InterPro" id="IPR013491">
    <property type="entry name" value="Tape_meas_N"/>
</dbReference>
<gene>
    <name evidence="2" type="ORF">MPL3356_60476</name>
</gene>
<sequence>MAEPIGSIYASLTMDTGGYAAGWALADRITARGAASVRKEAGLAQSSIERFSRSADSGIRPYGLIAVSRAFERVNDRVGLLRGTMLATTAVFGGLTAALSSNLVLRYADTYNNLSNQIRVVSDDAADLAGNLAGVAAAADNSRASLTSTAVLYSRLQKAAPSTSGSTVLEYVQTIQKALALGGATAQEATSAAIQFSQAIASNRLGGDEFRAVLETPLGLQLAKGLDVTIGKLRQLSITGQLTADRVLGALDKIKASVDADFNKSVLTIDQSLVKADNQLTKFVGGLDKTYGLTRIVSGGILLFANNIDKVAGSAATLGLALGSAFAGRLVGSSVGKAVDATFGEISRRSADAKDQVEKLTKAQGDLSSQLEQSTRAFANLQGRDNLEFASKSDLKIVQREEAKLNKIRESRLATTEKLRNAIDAANSVEVKGTKQTLAAADKIVETQGKIEASQSRQVSLANELAKAQTRLTAASGQQAINIGNIGAVKEAERDITRIRQQQSSEALKQGALEEQLGNQRIALAERVGAAEAQAAETRSKYQQVARAQAKETARLQVEEFDQTQRLGRARAAIGEVGSLAKGAELRAAQAELDGLRTSLETTATSLSLATKNTSVLRQSFGLLKTGASSLVGFLGGPWGVAFTGAISLLTLMGIRSAEAAQQQENTRKALHDVLGSIADAGGQTGQAAETSLRSEEIKGKLAATEGDITLFRAGVEEQATKINEALTNAFDAFTNPKLENRSDFVDLFNKMTAGVQSVVNRVAEGTLAFADINKEIRAIPEAQFVSDHELDNIAAAVAEEGKLQLALNKSAASAEQLNASLKSGVGSLDVENQINKVAAASADALEIYETNLKQSQKTAQGLLFSIKQINEQTDLESKIRQGTAAVMKDNKDLLEGEARDVAIVNTVLDTINSKSEAWLRSTEATSGEFARLLATAKQIAPNINFDKPEATASQLAAINDLIQGQVKANKEILERRGLIGDEQNRLAIEDDLLAKIAGQNIRITDAVRQRVRAGADAIAASTRELDILEHVSTALENAESKDLVQSKFANVASAYDEIRQRQADVEATTIRLKLAQTDLATAFATGRERMFGQALEIGGLNQEYGAIEARLQALVDKFLAGRLPAYKLADGIAKIRDELKKLGANSDALDGFIKGIEDALFWIARLTGAINTFQANPVVQRAGATGTRTTYPDAGGVSVTRFSSGAGGGDNGTGAVVRQLENGVNVTRYGQDQTTSATKDVGTSVDDMNRSVTGGLANVAGTIGALDVGMYDLWQGTSAMGQNGNDPYAWRPDGGLNTGNISKESHMFGDAWDPQHGSYISSWGIGVLKRPTIKLGPQPAPGQATIGNIVVGDININGVTDGAQAGRQAAYEFVRTVYGAMSSSVA</sequence>